<accession>A0AAP0HMK9</accession>
<keyword evidence="1" id="KW-1133">Transmembrane helix</keyword>
<dbReference type="Proteomes" id="UP001419268">
    <property type="component" value="Unassembled WGS sequence"/>
</dbReference>
<keyword evidence="1" id="KW-0812">Transmembrane</keyword>
<evidence type="ECO:0000313" key="2">
    <source>
        <dbReference type="EMBL" id="KAK9089881.1"/>
    </source>
</evidence>
<name>A0AAP0HMK9_9MAGN</name>
<keyword evidence="1" id="KW-0472">Membrane</keyword>
<proteinExistence type="predicted"/>
<gene>
    <name evidence="2" type="ORF">Scep_028963</name>
</gene>
<dbReference type="AlphaFoldDB" id="A0AAP0HMK9"/>
<organism evidence="2 3">
    <name type="scientific">Stephania cephalantha</name>
    <dbReference type="NCBI Taxonomy" id="152367"/>
    <lineage>
        <taxon>Eukaryota</taxon>
        <taxon>Viridiplantae</taxon>
        <taxon>Streptophyta</taxon>
        <taxon>Embryophyta</taxon>
        <taxon>Tracheophyta</taxon>
        <taxon>Spermatophyta</taxon>
        <taxon>Magnoliopsida</taxon>
        <taxon>Ranunculales</taxon>
        <taxon>Menispermaceae</taxon>
        <taxon>Menispermoideae</taxon>
        <taxon>Cissampelideae</taxon>
        <taxon>Stephania</taxon>
    </lineage>
</organism>
<feature type="transmembrane region" description="Helical" evidence="1">
    <location>
        <begin position="64"/>
        <end position="84"/>
    </location>
</feature>
<sequence length="201" mass="23197">MDQTMHQLPIQTVNVATKSHYLKKAFTVLVSISIFSFFISYSSWLPLFVHSLNLYSAYSIDRSYMFLIFNGILAFLARNSGLILSSPFQIDRHDEKAGPQYGNLEVNYDVSTENAIVEEKSNEGNEVEMVVESRGDAEQLEAEEEQEDELIDSISIAYEGEEEEEEEDESLSTEELNKKFDDFIKKMREEIMFESQRLIMV</sequence>
<evidence type="ECO:0000313" key="3">
    <source>
        <dbReference type="Proteomes" id="UP001419268"/>
    </source>
</evidence>
<dbReference type="EMBL" id="JBBNAG010000012">
    <property type="protein sequence ID" value="KAK9089881.1"/>
    <property type="molecule type" value="Genomic_DNA"/>
</dbReference>
<comment type="caution">
    <text evidence="2">The sequence shown here is derived from an EMBL/GenBank/DDBJ whole genome shotgun (WGS) entry which is preliminary data.</text>
</comment>
<keyword evidence="3" id="KW-1185">Reference proteome</keyword>
<dbReference type="PANTHER" id="PTHR34947">
    <property type="entry name" value="TRANSMEMBRANE PROTEIN"/>
    <property type="match status" value="1"/>
</dbReference>
<protein>
    <recommendedName>
        <fullName evidence="4">Transmembrane protein</fullName>
    </recommendedName>
</protein>
<reference evidence="2 3" key="1">
    <citation type="submission" date="2024-01" db="EMBL/GenBank/DDBJ databases">
        <title>Genome assemblies of Stephania.</title>
        <authorList>
            <person name="Yang L."/>
        </authorList>
    </citation>
    <scope>NUCLEOTIDE SEQUENCE [LARGE SCALE GENOMIC DNA]</scope>
    <source>
        <strain evidence="2">JXDWG</strain>
        <tissue evidence="2">Leaf</tissue>
    </source>
</reference>
<evidence type="ECO:0008006" key="4">
    <source>
        <dbReference type="Google" id="ProtNLM"/>
    </source>
</evidence>
<dbReference type="PANTHER" id="PTHR34947:SF3">
    <property type="entry name" value="TRANSMEMBRANE PROTEIN"/>
    <property type="match status" value="1"/>
</dbReference>
<feature type="transmembrane region" description="Helical" evidence="1">
    <location>
        <begin position="21"/>
        <end position="44"/>
    </location>
</feature>
<evidence type="ECO:0000256" key="1">
    <source>
        <dbReference type="SAM" id="Phobius"/>
    </source>
</evidence>